<feature type="active site" evidence="8">
    <location>
        <position position="438"/>
    </location>
</feature>
<evidence type="ECO:0000259" key="11">
    <source>
        <dbReference type="Pfam" id="PF00759"/>
    </source>
</evidence>
<keyword evidence="6 8" id="KW-0326">Glycosidase</keyword>
<evidence type="ECO:0000256" key="8">
    <source>
        <dbReference type="PROSITE-ProRule" id="PRU10059"/>
    </source>
</evidence>
<feature type="active site" evidence="9">
    <location>
        <position position="486"/>
    </location>
</feature>
<dbReference type="PROSITE" id="PS00592">
    <property type="entry name" value="GH9_2"/>
    <property type="match status" value="1"/>
</dbReference>
<dbReference type="PANTHER" id="PTHR22298">
    <property type="entry name" value="ENDO-1,4-BETA-GLUCANASE"/>
    <property type="match status" value="1"/>
</dbReference>
<dbReference type="InterPro" id="IPR001701">
    <property type="entry name" value="Glyco_hydro_9"/>
</dbReference>
<dbReference type="EC" id="3.2.1.4" evidence="10"/>
<keyword evidence="3 8" id="KW-0378">Hydrolase</keyword>
<dbReference type="AlphaFoldDB" id="A0AAD5P4X5"/>
<name>A0AAD5P4X5_ACENE</name>
<evidence type="ECO:0000256" key="1">
    <source>
        <dbReference type="ARBA" id="ARBA00000966"/>
    </source>
</evidence>
<evidence type="ECO:0000256" key="5">
    <source>
        <dbReference type="ARBA" id="ARBA00023277"/>
    </source>
</evidence>
<dbReference type="GO" id="GO:0030245">
    <property type="term" value="P:cellulose catabolic process"/>
    <property type="evidence" value="ECO:0007669"/>
    <property type="project" value="UniProtKB-KW"/>
</dbReference>
<evidence type="ECO:0000313" key="13">
    <source>
        <dbReference type="Proteomes" id="UP001064489"/>
    </source>
</evidence>
<evidence type="ECO:0000256" key="4">
    <source>
        <dbReference type="ARBA" id="ARBA00023001"/>
    </source>
</evidence>
<reference evidence="12 13" key="1">
    <citation type="journal article" date="2022" name="Plant J.">
        <title>Strategies of tolerance reflected in two North American maple genomes.</title>
        <authorList>
            <person name="McEvoy S.L."/>
            <person name="Sezen U.U."/>
            <person name="Trouern-Trend A."/>
            <person name="McMahon S.M."/>
            <person name="Schaberg P.G."/>
            <person name="Yang J."/>
            <person name="Wegrzyn J.L."/>
            <person name="Swenson N.G."/>
        </authorList>
    </citation>
    <scope>NUCLEOTIDE SEQUENCE [LARGE SCALE GENOMIC DNA]</scope>
    <source>
        <strain evidence="12">91603</strain>
    </source>
</reference>
<keyword evidence="5 8" id="KW-0119">Carbohydrate metabolism</keyword>
<dbReference type="GO" id="GO:0008810">
    <property type="term" value="F:cellulase activity"/>
    <property type="evidence" value="ECO:0007669"/>
    <property type="project" value="UniProtKB-EC"/>
</dbReference>
<comment type="caution">
    <text evidence="12">The sequence shown here is derived from an EMBL/GenBank/DDBJ whole genome shotgun (WGS) entry which is preliminary data.</text>
</comment>
<evidence type="ECO:0000256" key="2">
    <source>
        <dbReference type="ARBA" id="ARBA00007072"/>
    </source>
</evidence>
<evidence type="ECO:0000256" key="10">
    <source>
        <dbReference type="RuleBase" id="RU361166"/>
    </source>
</evidence>
<feature type="active site" evidence="9">
    <location>
        <position position="495"/>
    </location>
</feature>
<dbReference type="InterPro" id="IPR012341">
    <property type="entry name" value="6hp_glycosidase-like_sf"/>
</dbReference>
<evidence type="ECO:0000313" key="12">
    <source>
        <dbReference type="EMBL" id="KAI9197899.1"/>
    </source>
</evidence>
<gene>
    <name evidence="12" type="ORF">LWI28_006367</name>
</gene>
<evidence type="ECO:0000256" key="9">
    <source>
        <dbReference type="PROSITE-ProRule" id="PRU10060"/>
    </source>
</evidence>
<organism evidence="12 13">
    <name type="scientific">Acer negundo</name>
    <name type="common">Box elder</name>
    <dbReference type="NCBI Taxonomy" id="4023"/>
    <lineage>
        <taxon>Eukaryota</taxon>
        <taxon>Viridiplantae</taxon>
        <taxon>Streptophyta</taxon>
        <taxon>Embryophyta</taxon>
        <taxon>Tracheophyta</taxon>
        <taxon>Spermatophyta</taxon>
        <taxon>Magnoliopsida</taxon>
        <taxon>eudicotyledons</taxon>
        <taxon>Gunneridae</taxon>
        <taxon>Pentapetalae</taxon>
        <taxon>rosids</taxon>
        <taxon>malvids</taxon>
        <taxon>Sapindales</taxon>
        <taxon>Sapindaceae</taxon>
        <taxon>Hippocastanoideae</taxon>
        <taxon>Acereae</taxon>
        <taxon>Acer</taxon>
    </lineage>
</organism>
<protein>
    <recommendedName>
        <fullName evidence="10">Endoglucanase</fullName>
        <ecNumber evidence="10">3.2.1.4</ecNumber>
    </recommendedName>
</protein>
<keyword evidence="4 10" id="KW-0136">Cellulose degradation</keyword>
<evidence type="ECO:0000256" key="3">
    <source>
        <dbReference type="ARBA" id="ARBA00022801"/>
    </source>
</evidence>
<dbReference type="FunFam" id="1.50.10.10:FF:000020">
    <property type="entry name" value="Endoglucanase"/>
    <property type="match status" value="1"/>
</dbReference>
<dbReference type="InterPro" id="IPR008928">
    <property type="entry name" value="6-hairpin_glycosidase_sf"/>
</dbReference>
<feature type="domain" description="Glycoside hydrolase family 9" evidence="11">
    <location>
        <begin position="36"/>
        <end position="508"/>
    </location>
</feature>
<dbReference type="InterPro" id="IPR018221">
    <property type="entry name" value="Glyco_hydro_9_His_AS"/>
</dbReference>
<proteinExistence type="inferred from homology"/>
<keyword evidence="7 8" id="KW-0624">Polysaccharide degradation</keyword>
<dbReference type="SUPFAM" id="SSF48208">
    <property type="entry name" value="Six-hairpin glycosidases"/>
    <property type="match status" value="1"/>
</dbReference>
<keyword evidence="10" id="KW-0732">Signal</keyword>
<feature type="chain" id="PRO_5041776618" description="Endoglucanase" evidence="10">
    <location>
        <begin position="29"/>
        <end position="546"/>
    </location>
</feature>
<dbReference type="Gene3D" id="1.50.10.10">
    <property type="match status" value="1"/>
</dbReference>
<evidence type="ECO:0000256" key="7">
    <source>
        <dbReference type="ARBA" id="ARBA00023326"/>
    </source>
</evidence>
<comment type="catalytic activity">
    <reaction evidence="1 10">
        <text>Endohydrolysis of (1-&gt;4)-beta-D-glucosidic linkages in cellulose, lichenin and cereal beta-D-glucans.</text>
        <dbReference type="EC" id="3.2.1.4"/>
    </reaction>
</comment>
<comment type="similarity">
    <text evidence="2 8 10">Belongs to the glycosyl hydrolase 9 (cellulase E) family.</text>
</comment>
<keyword evidence="13" id="KW-1185">Reference proteome</keyword>
<dbReference type="Pfam" id="PF00759">
    <property type="entry name" value="Glyco_hydro_9"/>
    <property type="match status" value="1"/>
</dbReference>
<feature type="signal peptide" evidence="10">
    <location>
        <begin position="1"/>
        <end position="28"/>
    </location>
</feature>
<evidence type="ECO:0000256" key="6">
    <source>
        <dbReference type="ARBA" id="ARBA00023295"/>
    </source>
</evidence>
<dbReference type="EMBL" id="JAJSOW010000002">
    <property type="protein sequence ID" value="KAI9197899.1"/>
    <property type="molecule type" value="Genomic_DNA"/>
</dbReference>
<sequence>MYGRNHWTLCWYIAIAFLLNASLPITIAKETLPDTYTLALHKALLFFNGQKSGKLPNNNGIPWRGDSGLDDGNTTTDVKGGLVGGYYDAGDNAKFHFPMSYAMTMLSWSLIEYNHKYKAIGEYDHIRELIKWGTDYLLRTFNSSATKIYQIHAQVGGSLNDYLVPDDHYCWQRPEDMDYPRPVQTIAAGPDLAGEMAAALAAASIVFRDNTAYSKKLIKGAQTVFSFARDVGRRRRYSQGNPYIGLIYNSSGYFDEYMWGAAWLYYATGNVSYISLATNPGMPRNSKAFSGNLDLSVLSWDNKLPAAMLLLTRLRIFLNPGYPYEDMLRMYHNMTTITVCSYIKLFGVFNWTQGGMIQLNRGKPQPLPYVANAAFLASLFVDYMNATGAPGFYCGPNFISLDMLQRFATSQMDYILGKNPMKMSYVVGFGNKYPSHVHHRGASIPHDNKKYSCTGGWKWRDSRNPNPNNITGAMVGGPDRFDQFRDVRINYNFTEPTLAGNAGLVAALVSLTSSGGHGIDENTIFSEIPPFFPESSPAPAPAPWKP</sequence>
<dbReference type="Proteomes" id="UP001064489">
    <property type="component" value="Chromosome 13"/>
</dbReference>
<dbReference type="PROSITE" id="PS00698">
    <property type="entry name" value="GH9_3"/>
    <property type="match status" value="1"/>
</dbReference>
<dbReference type="InterPro" id="IPR033126">
    <property type="entry name" value="Glyco_hydro_9_Asp/Glu_AS"/>
</dbReference>
<accession>A0AAD5P4X5</accession>